<dbReference type="GO" id="GO:0008289">
    <property type="term" value="F:lipid binding"/>
    <property type="evidence" value="ECO:0007669"/>
    <property type="project" value="InterPro"/>
</dbReference>
<evidence type="ECO:0000259" key="2">
    <source>
        <dbReference type="SMART" id="SM00329"/>
    </source>
</evidence>
<sequence length="552" mass="59779">MATISSMLLRALLVSVVAFRTGEMLHHGQHGIGNMLREPSMDKGIEPGVIGKVRPVFFERASKVVVQLIKEKLSKARLNDLETYADVPVLGTFHVTLTDIYLEGLDVEEARTGLALGSDGAFTLHVEDLQANVKAKFRYERTTFPQISGDGSAYVTTLGGHAKLGIRVANDGAGRPLVTAVDAAELWFGGVHVSMSDTDLAWLYNIITTLAQQPIQDAITREVSAQVTQKVPMLANNILQGIPTTLDVKGLELNISLAGDPLVTPDALVVRDWGRFQSPGAGWEECPYQRSTAFGSRLQAEDAASNKTKDPMIVGIIDQSLANCFTWVLFKRGQLGQHFEGDDVPGYALYTATWGLIVPGLLERYPGNRKMAVQVDIADPPMTSINASHGVITSGNLTLAFHLVPDEEGEALQAEAGVAGARGASRRLQQGTANKGPHLFTMGITADIRASRLALEPDIPDRPSSYRLGVTMELVMESLRIQVLSSDVGEVIEARLELLVSLVAYLLQAEINESVLKDGFPLPDIPHVHFVDLDLAFAEYAVKLAANVQYVP</sequence>
<evidence type="ECO:0000313" key="4">
    <source>
        <dbReference type="Proteomes" id="UP001314263"/>
    </source>
</evidence>
<organism evidence="3 4">
    <name type="scientific">Coccomyxa viridis</name>
    <dbReference type="NCBI Taxonomy" id="1274662"/>
    <lineage>
        <taxon>Eukaryota</taxon>
        <taxon>Viridiplantae</taxon>
        <taxon>Chlorophyta</taxon>
        <taxon>core chlorophytes</taxon>
        <taxon>Trebouxiophyceae</taxon>
        <taxon>Trebouxiophyceae incertae sedis</taxon>
        <taxon>Coccomyxaceae</taxon>
        <taxon>Coccomyxa</taxon>
    </lineage>
</organism>
<gene>
    <name evidence="3" type="ORF">CVIRNUC_009480</name>
</gene>
<keyword evidence="1" id="KW-0732">Signal</keyword>
<evidence type="ECO:0000313" key="3">
    <source>
        <dbReference type="EMBL" id="CAK0786267.1"/>
    </source>
</evidence>
<dbReference type="SMART" id="SM00329">
    <property type="entry name" value="BPI2"/>
    <property type="match status" value="1"/>
</dbReference>
<dbReference type="Pfam" id="PF02886">
    <property type="entry name" value="LBP_BPI_CETP_C"/>
    <property type="match status" value="1"/>
</dbReference>
<name>A0AAV1IJA9_9CHLO</name>
<dbReference type="PANTHER" id="PTHR10504:SF131">
    <property type="entry name" value="BPI2 DOMAIN-CONTAINING PROTEIN"/>
    <property type="match status" value="1"/>
</dbReference>
<reference evidence="3 4" key="1">
    <citation type="submission" date="2023-10" db="EMBL/GenBank/DDBJ databases">
        <authorList>
            <person name="Maclean D."/>
            <person name="Macfadyen A."/>
        </authorList>
    </citation>
    <scope>NUCLEOTIDE SEQUENCE [LARGE SCALE GENOMIC DNA]</scope>
</reference>
<dbReference type="Gene3D" id="3.15.20.10">
    <property type="entry name" value="Bactericidal permeability-increasing protein, domain 2"/>
    <property type="match status" value="1"/>
</dbReference>
<evidence type="ECO:0000256" key="1">
    <source>
        <dbReference type="SAM" id="SignalP"/>
    </source>
</evidence>
<dbReference type="Gene3D" id="3.15.10.10">
    <property type="entry name" value="Bactericidal permeability-increasing protein, domain 1"/>
    <property type="match status" value="1"/>
</dbReference>
<dbReference type="InterPro" id="IPR032942">
    <property type="entry name" value="BPI/LBP/Plunc"/>
</dbReference>
<proteinExistence type="predicted"/>
<feature type="chain" id="PRO_5043920267" description="Lipid-binding serum glycoprotein C-terminal domain-containing protein" evidence="1">
    <location>
        <begin position="19"/>
        <end position="552"/>
    </location>
</feature>
<comment type="caution">
    <text evidence="3">The sequence shown here is derived from an EMBL/GenBank/DDBJ whole genome shotgun (WGS) entry which is preliminary data.</text>
</comment>
<dbReference type="AlphaFoldDB" id="A0AAV1IJA9"/>
<dbReference type="SUPFAM" id="SSF55394">
    <property type="entry name" value="Bactericidal permeability-increasing protein, BPI"/>
    <property type="match status" value="3"/>
</dbReference>
<dbReference type="InterPro" id="IPR001124">
    <property type="entry name" value="Lipid-bd_serum_glycop_C"/>
</dbReference>
<protein>
    <recommendedName>
        <fullName evidence="2">Lipid-binding serum glycoprotein C-terminal domain-containing protein</fullName>
    </recommendedName>
</protein>
<dbReference type="EMBL" id="CAUYUE010000014">
    <property type="protein sequence ID" value="CAK0786267.1"/>
    <property type="molecule type" value="Genomic_DNA"/>
</dbReference>
<feature type="signal peptide" evidence="1">
    <location>
        <begin position="1"/>
        <end position="18"/>
    </location>
</feature>
<feature type="domain" description="Lipid-binding serum glycoprotein C-terminal" evidence="2">
    <location>
        <begin position="307"/>
        <end position="546"/>
    </location>
</feature>
<accession>A0AAV1IJA9</accession>
<dbReference type="Proteomes" id="UP001314263">
    <property type="component" value="Unassembled WGS sequence"/>
</dbReference>
<dbReference type="InterPro" id="IPR017943">
    <property type="entry name" value="Bactericidal_perm-incr_a/b_dom"/>
</dbReference>
<dbReference type="PANTHER" id="PTHR10504">
    <property type="entry name" value="BACTERICIDAL PERMEABILITY-INCREASING BPI PROTEIN-RELATED"/>
    <property type="match status" value="1"/>
</dbReference>
<keyword evidence="4" id="KW-1185">Reference proteome</keyword>